<evidence type="ECO:0000259" key="14">
    <source>
        <dbReference type="PROSITE" id="PS51846"/>
    </source>
</evidence>
<dbReference type="InterPro" id="IPR044751">
    <property type="entry name" value="Ion_transp-like_CBS"/>
</dbReference>
<sequence length="448" mass="47224">MTEWLFLLAAVVLTALTGFFVAAEFSCTTVDRGQAAEAADEGRRGAAGVVTALKGLSTQLSAAQLGITLTTLLVGYLAEPAIGGLLDGPLESLGLSGGTATAVAVVLGIALATTLQMLLGELGPKNLAIASPLAVASAVAPGMRAFTAVFGFLVRALQRLANAIVRSLGIEPREELDDARGAGELAAVARRSAEEGDLSPTAARLLDRSLGLRDKYATDVMTPRTRLVTLPDTATAAEVVEAAVRSGNSRFPVWHGDLDDVTGLVHVKQAVAVPEDERGTRTAGELARPVLAVPSTLRLDPLLDLLRDEGLQLALVVDEWGATHGIVTLEDIVEELVGEITDETDRPLRQLRRRGDDGWEVSGLLRPDEVRERTGIPVPEGRYETVAGFVTQQLARLPAEGDEVTVEGYRLTVAGLEGRRVAVLHADPLPPPDDGAELPARQHEVAQS</sequence>
<keyword evidence="8 10" id="KW-0472">Membrane</keyword>
<keyword evidence="6 10" id="KW-1133">Transmembrane helix</keyword>
<evidence type="ECO:0000256" key="4">
    <source>
        <dbReference type="ARBA" id="ARBA00022692"/>
    </source>
</evidence>
<dbReference type="Gene3D" id="3.30.465.10">
    <property type="match status" value="1"/>
</dbReference>
<dbReference type="InterPro" id="IPR036318">
    <property type="entry name" value="FAD-bd_PCMH-like_sf"/>
</dbReference>
<comment type="similarity">
    <text evidence="2">Belongs to the UPF0053 family.</text>
</comment>
<keyword evidence="5" id="KW-0677">Repeat</keyword>
<evidence type="ECO:0000256" key="1">
    <source>
        <dbReference type="ARBA" id="ARBA00004651"/>
    </source>
</evidence>
<proteinExistence type="inferred from homology"/>
<evidence type="ECO:0000256" key="9">
    <source>
        <dbReference type="PROSITE-ProRule" id="PRU00703"/>
    </source>
</evidence>
<dbReference type="InterPro" id="IPR016169">
    <property type="entry name" value="FAD-bd_PCMH_sub2"/>
</dbReference>
<dbReference type="InterPro" id="IPR051676">
    <property type="entry name" value="UPF0053_domain"/>
</dbReference>
<feature type="region of interest" description="Disordered" evidence="11">
    <location>
        <begin position="426"/>
        <end position="448"/>
    </location>
</feature>
<evidence type="ECO:0000256" key="12">
    <source>
        <dbReference type="SAM" id="Phobius"/>
    </source>
</evidence>
<keyword evidence="7 9" id="KW-0129">CBS domain</keyword>
<evidence type="ECO:0000256" key="10">
    <source>
        <dbReference type="PROSITE-ProRule" id="PRU01193"/>
    </source>
</evidence>
<evidence type="ECO:0000256" key="5">
    <source>
        <dbReference type="ARBA" id="ARBA00022737"/>
    </source>
</evidence>
<dbReference type="PROSITE" id="PS51371">
    <property type="entry name" value="CBS"/>
    <property type="match status" value="2"/>
</dbReference>
<dbReference type="InterPro" id="IPR000644">
    <property type="entry name" value="CBS_dom"/>
</dbReference>
<dbReference type="PROSITE" id="PS51846">
    <property type="entry name" value="CNNM"/>
    <property type="match status" value="1"/>
</dbReference>
<reference evidence="15 16" key="1">
    <citation type="submission" date="2024-03" db="EMBL/GenBank/DDBJ databases">
        <title>Draft genome sequence of Klenkia terrae.</title>
        <authorList>
            <person name="Duangmal K."/>
            <person name="Chantavorakit T."/>
        </authorList>
    </citation>
    <scope>NUCLEOTIDE SEQUENCE [LARGE SCALE GENOMIC DNA]</scope>
    <source>
        <strain evidence="15 16">JCM 17786</strain>
    </source>
</reference>
<feature type="domain" description="CBS" evidence="13">
    <location>
        <begin position="221"/>
        <end position="280"/>
    </location>
</feature>
<evidence type="ECO:0000256" key="7">
    <source>
        <dbReference type="ARBA" id="ARBA00023122"/>
    </source>
</evidence>
<keyword evidence="16" id="KW-1185">Reference proteome</keyword>
<organism evidence="15 16">
    <name type="scientific">Klenkia terrae</name>
    <dbReference type="NCBI Taxonomy" id="1052259"/>
    <lineage>
        <taxon>Bacteria</taxon>
        <taxon>Bacillati</taxon>
        <taxon>Actinomycetota</taxon>
        <taxon>Actinomycetes</taxon>
        <taxon>Geodermatophilales</taxon>
        <taxon>Geodermatophilaceae</taxon>
        <taxon>Klenkia</taxon>
    </lineage>
</organism>
<dbReference type="RefSeq" id="WP_225234303.1">
    <property type="nucleotide sequence ID" value="NZ_JBAPLV010000001.1"/>
</dbReference>
<feature type="transmembrane region" description="Helical" evidence="12">
    <location>
        <begin position="93"/>
        <end position="113"/>
    </location>
</feature>
<dbReference type="InterPro" id="IPR002550">
    <property type="entry name" value="CNNM"/>
</dbReference>
<dbReference type="Pfam" id="PF00571">
    <property type="entry name" value="CBS"/>
    <property type="match status" value="2"/>
</dbReference>
<dbReference type="SUPFAM" id="SSF54631">
    <property type="entry name" value="CBS-domain pair"/>
    <property type="match status" value="1"/>
</dbReference>
<dbReference type="SMART" id="SM01091">
    <property type="entry name" value="CorC_HlyC"/>
    <property type="match status" value="1"/>
</dbReference>
<evidence type="ECO:0000259" key="13">
    <source>
        <dbReference type="PROSITE" id="PS51371"/>
    </source>
</evidence>
<evidence type="ECO:0000256" key="6">
    <source>
        <dbReference type="ARBA" id="ARBA00022989"/>
    </source>
</evidence>
<evidence type="ECO:0000313" key="15">
    <source>
        <dbReference type="EMBL" id="MEI4276857.1"/>
    </source>
</evidence>
<dbReference type="Proteomes" id="UP001373496">
    <property type="component" value="Unassembled WGS sequence"/>
</dbReference>
<feature type="domain" description="CNNM transmembrane" evidence="14">
    <location>
        <begin position="1"/>
        <end position="202"/>
    </location>
</feature>
<dbReference type="PANTHER" id="PTHR43099">
    <property type="entry name" value="UPF0053 PROTEIN YRKA"/>
    <property type="match status" value="1"/>
</dbReference>
<accession>A0ABU8DZN4</accession>
<keyword evidence="4 10" id="KW-0812">Transmembrane</keyword>
<dbReference type="EMBL" id="JBAPLV010000001">
    <property type="protein sequence ID" value="MEI4276857.1"/>
    <property type="molecule type" value="Genomic_DNA"/>
</dbReference>
<feature type="domain" description="CBS" evidence="13">
    <location>
        <begin position="286"/>
        <end position="343"/>
    </location>
</feature>
<dbReference type="SMART" id="SM00116">
    <property type="entry name" value="CBS"/>
    <property type="match status" value="2"/>
</dbReference>
<dbReference type="CDD" id="cd04590">
    <property type="entry name" value="CBS_pair_CorC_HlyC_assoc"/>
    <property type="match status" value="1"/>
</dbReference>
<dbReference type="InterPro" id="IPR046342">
    <property type="entry name" value="CBS_dom_sf"/>
</dbReference>
<evidence type="ECO:0000256" key="8">
    <source>
        <dbReference type="ARBA" id="ARBA00023136"/>
    </source>
</evidence>
<protein>
    <submittedName>
        <fullName evidence="15">Hemolysin family protein</fullName>
    </submittedName>
</protein>
<evidence type="ECO:0000256" key="11">
    <source>
        <dbReference type="SAM" id="MobiDB-lite"/>
    </source>
</evidence>
<dbReference type="Pfam" id="PF03471">
    <property type="entry name" value="CorC_HlyC"/>
    <property type="match status" value="1"/>
</dbReference>
<comment type="caution">
    <text evidence="15">The sequence shown here is derived from an EMBL/GenBank/DDBJ whole genome shotgun (WGS) entry which is preliminary data.</text>
</comment>
<dbReference type="SUPFAM" id="SSF56176">
    <property type="entry name" value="FAD-binding/transporter-associated domain-like"/>
    <property type="match status" value="1"/>
</dbReference>
<evidence type="ECO:0000256" key="2">
    <source>
        <dbReference type="ARBA" id="ARBA00006337"/>
    </source>
</evidence>
<gene>
    <name evidence="15" type="ORF">UXQ13_00110</name>
</gene>
<dbReference type="PANTHER" id="PTHR43099:SF6">
    <property type="entry name" value="UPF0053 PROTEIN RV1842C"/>
    <property type="match status" value="1"/>
</dbReference>
<evidence type="ECO:0000256" key="3">
    <source>
        <dbReference type="ARBA" id="ARBA00022475"/>
    </source>
</evidence>
<evidence type="ECO:0000313" key="16">
    <source>
        <dbReference type="Proteomes" id="UP001373496"/>
    </source>
</evidence>
<feature type="transmembrane region" description="Helical" evidence="12">
    <location>
        <begin position="62"/>
        <end position="86"/>
    </location>
</feature>
<dbReference type="Pfam" id="PF01595">
    <property type="entry name" value="CNNM"/>
    <property type="match status" value="1"/>
</dbReference>
<dbReference type="Gene3D" id="3.10.580.10">
    <property type="entry name" value="CBS-domain"/>
    <property type="match status" value="1"/>
</dbReference>
<keyword evidence="3" id="KW-1003">Cell membrane</keyword>
<feature type="transmembrane region" description="Helical" evidence="12">
    <location>
        <begin position="133"/>
        <end position="157"/>
    </location>
</feature>
<comment type="subcellular location">
    <subcellularLocation>
        <location evidence="1">Cell membrane</location>
        <topology evidence="1">Multi-pass membrane protein</topology>
    </subcellularLocation>
</comment>
<name>A0ABU8DZN4_9ACTN</name>
<dbReference type="InterPro" id="IPR005170">
    <property type="entry name" value="Transptr-assoc_dom"/>
</dbReference>